<proteinExistence type="predicted"/>
<dbReference type="OrthoDB" id="10607745at2759"/>
<sequence length="285" mass="32722">MNLALDLFQKLLQKTTELTPFVECSFGSLLLKLERYHEAVEHFENVTKKADDELLVYRDIDKPLVDVYFRREIEARGSITISVKVQALYELILTYMKLNEVGKAQEVALRLENYVELFQRTPKTSLVLSIVGYANKLIGDKEKAAEIFVSVLEIIPEHLCSTMVRVFVEMGKKKEAVAACETMVRVFLGMGKKREAVAACEKLTANPVVVDNAIPHEKRPSSILYLIETCHRELLSLLSNEDRKQFRNCEFPLSPANIFKLILHERDAITRLDRNENFMLALSWK</sequence>
<protein>
    <submittedName>
        <fullName evidence="1">Tetratricopeptide repeat</fullName>
    </submittedName>
</protein>
<accession>A0A6S7GSF7</accession>
<reference evidence="1" key="1">
    <citation type="submission" date="2020-04" db="EMBL/GenBank/DDBJ databases">
        <authorList>
            <person name="Alioto T."/>
            <person name="Alioto T."/>
            <person name="Gomez Garrido J."/>
        </authorList>
    </citation>
    <scope>NUCLEOTIDE SEQUENCE</scope>
    <source>
        <strain evidence="1">A484AB</strain>
    </source>
</reference>
<keyword evidence="2" id="KW-1185">Reference proteome</keyword>
<dbReference type="Gene3D" id="1.25.40.10">
    <property type="entry name" value="Tetratricopeptide repeat domain"/>
    <property type="match status" value="1"/>
</dbReference>
<dbReference type="InterPro" id="IPR011990">
    <property type="entry name" value="TPR-like_helical_dom_sf"/>
</dbReference>
<dbReference type="SUPFAM" id="SSF48452">
    <property type="entry name" value="TPR-like"/>
    <property type="match status" value="1"/>
</dbReference>
<dbReference type="AlphaFoldDB" id="A0A6S7GSF7"/>
<organism evidence="1 2">
    <name type="scientific">Paramuricea clavata</name>
    <name type="common">Red gorgonian</name>
    <name type="synonym">Violescent sea-whip</name>
    <dbReference type="NCBI Taxonomy" id="317549"/>
    <lineage>
        <taxon>Eukaryota</taxon>
        <taxon>Metazoa</taxon>
        <taxon>Cnidaria</taxon>
        <taxon>Anthozoa</taxon>
        <taxon>Octocorallia</taxon>
        <taxon>Malacalcyonacea</taxon>
        <taxon>Plexauridae</taxon>
        <taxon>Paramuricea</taxon>
    </lineage>
</organism>
<gene>
    <name evidence="1" type="ORF">PACLA_8A058794</name>
</gene>
<dbReference type="EMBL" id="CACRXK020002094">
    <property type="protein sequence ID" value="CAB3992656.1"/>
    <property type="molecule type" value="Genomic_DNA"/>
</dbReference>
<evidence type="ECO:0000313" key="2">
    <source>
        <dbReference type="Proteomes" id="UP001152795"/>
    </source>
</evidence>
<name>A0A6S7GSF7_PARCT</name>
<dbReference type="Proteomes" id="UP001152795">
    <property type="component" value="Unassembled WGS sequence"/>
</dbReference>
<evidence type="ECO:0000313" key="1">
    <source>
        <dbReference type="EMBL" id="CAB3992656.1"/>
    </source>
</evidence>
<comment type="caution">
    <text evidence="1">The sequence shown here is derived from an EMBL/GenBank/DDBJ whole genome shotgun (WGS) entry which is preliminary data.</text>
</comment>